<dbReference type="RefSeq" id="WP_068171114.1">
    <property type="nucleotide sequence ID" value="NZ_AOGK01000007.1"/>
</dbReference>
<evidence type="ECO:0008006" key="3">
    <source>
        <dbReference type="Google" id="ProtNLM"/>
    </source>
</evidence>
<dbReference type="Proteomes" id="UP001152876">
    <property type="component" value="Unassembled WGS sequence"/>
</dbReference>
<sequence>MTVRPSTARTIAPPRPGVASGLRSALAALTLLALSGCASVYVVDSQVQSFARWGDRPASAQAPAAVPLPPQGYRFERLPSQREGSSAAAQTELENLARPALSRLGWSLAEAPASAPWTVQIGADTLRLSRSPWDDPWYGPWGGFGLSGHRGHLVNVHGQIVWAPMFMHLDPPYYKREVSLVIRHAASGQVVYETHAAHEGPWNSTPGLWTAMIDAALRDFPTPPTGVRQVNIEVPR</sequence>
<dbReference type="EMBL" id="AOGK01000007">
    <property type="protein sequence ID" value="MDG5975541.1"/>
    <property type="molecule type" value="Genomic_DNA"/>
</dbReference>
<name>A0A9X4SEY9_9BURK</name>
<evidence type="ECO:0000313" key="1">
    <source>
        <dbReference type="EMBL" id="MDG5975541.1"/>
    </source>
</evidence>
<gene>
    <name evidence="1" type="ORF">H010_09786</name>
</gene>
<dbReference type="OrthoDB" id="8687009at2"/>
<protein>
    <recommendedName>
        <fullName evidence="3">DUF4136 domain-containing protein</fullName>
    </recommendedName>
</protein>
<accession>A0A9X4SEY9</accession>
<keyword evidence="2" id="KW-1185">Reference proteome</keyword>
<reference evidence="1" key="1">
    <citation type="submission" date="2013-01" db="EMBL/GenBank/DDBJ databases">
        <title>Genome draft of Hydrogenophaga taeniospiralis 2K1.</title>
        <authorList>
            <person name="Gomila M."/>
            <person name="Lalucat J."/>
        </authorList>
    </citation>
    <scope>NUCLEOTIDE SEQUENCE</scope>
    <source>
        <strain evidence="1">CCUG 15921</strain>
    </source>
</reference>
<dbReference type="AlphaFoldDB" id="A0A9X4SEY9"/>
<organism evidence="1 2">
    <name type="scientific">Hydrogenophaga taeniospiralis CCUG 15921</name>
    <dbReference type="NCBI Taxonomy" id="1281780"/>
    <lineage>
        <taxon>Bacteria</taxon>
        <taxon>Pseudomonadati</taxon>
        <taxon>Pseudomonadota</taxon>
        <taxon>Betaproteobacteria</taxon>
        <taxon>Burkholderiales</taxon>
        <taxon>Comamonadaceae</taxon>
        <taxon>Hydrogenophaga</taxon>
    </lineage>
</organism>
<comment type="caution">
    <text evidence="1">The sequence shown here is derived from an EMBL/GenBank/DDBJ whole genome shotgun (WGS) entry which is preliminary data.</text>
</comment>
<proteinExistence type="predicted"/>
<evidence type="ECO:0000313" key="2">
    <source>
        <dbReference type="Proteomes" id="UP001152876"/>
    </source>
</evidence>